<evidence type="ECO:0000256" key="8">
    <source>
        <dbReference type="ARBA" id="ARBA00038120"/>
    </source>
</evidence>
<keyword evidence="5" id="KW-0472">Membrane</keyword>
<evidence type="ECO:0000313" key="12">
    <source>
        <dbReference type="Proteomes" id="UP001317322"/>
    </source>
</evidence>
<protein>
    <recommendedName>
        <fullName evidence="9">4,4'-diaponeurosporenoate glycosyltransferase</fullName>
    </recommendedName>
</protein>
<keyword evidence="4" id="KW-0808">Transferase</keyword>
<proteinExistence type="inferred from homology"/>
<evidence type="ECO:0000256" key="2">
    <source>
        <dbReference type="ARBA" id="ARBA00022475"/>
    </source>
</evidence>
<evidence type="ECO:0000313" key="11">
    <source>
        <dbReference type="EMBL" id="UUI66865.1"/>
    </source>
</evidence>
<dbReference type="PANTHER" id="PTHR43646:SF2">
    <property type="entry name" value="GLYCOSYLTRANSFERASE 2-LIKE DOMAIN-CONTAINING PROTEIN"/>
    <property type="match status" value="1"/>
</dbReference>
<sequence length="255" mass="28186">MTLDVARPDAPDSTPSRRPVVSVVLPVRDDARHLDACLTLLARQTRLPDEVVVVDNGSRDASADVARRHGARVVHEPHVGIPAAAAAGYDAARGDVLLRLDADTRPGPDWVAHALRVLRDPRVEAVSGWGRFDLPAPQGAMVASSYLGAYYGLGRLAAATPVLWGSSTALRADSWRRVRDRVTRTADVHDDLDLAMALGPDARVVVDRSWQVGVSARSVRPGRQWVRRFGRAFRTLRRQWRVMPPWERWAVRLRG</sequence>
<evidence type="ECO:0000256" key="9">
    <source>
        <dbReference type="ARBA" id="ARBA00040345"/>
    </source>
</evidence>
<dbReference type="EMBL" id="CP101989">
    <property type="protein sequence ID" value="UUI66865.1"/>
    <property type="molecule type" value="Genomic_DNA"/>
</dbReference>
<dbReference type="Gene3D" id="3.90.550.10">
    <property type="entry name" value="Spore Coat Polysaccharide Biosynthesis Protein SpsA, Chain A"/>
    <property type="match status" value="1"/>
</dbReference>
<evidence type="ECO:0000256" key="5">
    <source>
        <dbReference type="ARBA" id="ARBA00023136"/>
    </source>
</evidence>
<dbReference type="Proteomes" id="UP001317322">
    <property type="component" value="Chromosome"/>
</dbReference>
<dbReference type="Pfam" id="PF00535">
    <property type="entry name" value="Glycos_transf_2"/>
    <property type="match status" value="1"/>
</dbReference>
<comment type="similarity">
    <text evidence="8">Belongs to the glycosyltransferase 2 family. CrtQ subfamily.</text>
</comment>
<name>A0ABY5KCP4_9CELL</name>
<evidence type="ECO:0000256" key="7">
    <source>
        <dbReference type="ARBA" id="ARBA00037904"/>
    </source>
</evidence>
<keyword evidence="2" id="KW-1003">Cell membrane</keyword>
<organism evidence="11 12">
    <name type="scientific">Cellulomonas wangsupingiae</name>
    <dbReference type="NCBI Taxonomy" id="2968085"/>
    <lineage>
        <taxon>Bacteria</taxon>
        <taxon>Bacillati</taxon>
        <taxon>Actinomycetota</taxon>
        <taxon>Actinomycetes</taxon>
        <taxon>Micrococcales</taxon>
        <taxon>Cellulomonadaceae</taxon>
        <taxon>Cellulomonas</taxon>
    </lineage>
</organism>
<dbReference type="CDD" id="cd00761">
    <property type="entry name" value="Glyco_tranf_GTA_type"/>
    <property type="match status" value="1"/>
</dbReference>
<dbReference type="PANTHER" id="PTHR43646">
    <property type="entry name" value="GLYCOSYLTRANSFERASE"/>
    <property type="match status" value="1"/>
</dbReference>
<keyword evidence="12" id="KW-1185">Reference proteome</keyword>
<dbReference type="SUPFAM" id="SSF53448">
    <property type="entry name" value="Nucleotide-diphospho-sugar transferases"/>
    <property type="match status" value="1"/>
</dbReference>
<dbReference type="InterPro" id="IPR001173">
    <property type="entry name" value="Glyco_trans_2-like"/>
</dbReference>
<reference evidence="11 12" key="1">
    <citation type="submission" date="2022-07" db="EMBL/GenBank/DDBJ databases">
        <title>Novel species in genus cellulomonas.</title>
        <authorList>
            <person name="Ye L."/>
        </authorList>
    </citation>
    <scope>NUCLEOTIDE SEQUENCE [LARGE SCALE GENOMIC DNA]</scope>
    <source>
        <strain evidence="12">zg-Y908</strain>
    </source>
</reference>
<comment type="function">
    <text evidence="6">Catalyzes the glycosylation of 4,4'-diaponeurosporenoate, i.e. the esterification of glucose at the C1'' position with the carboxyl group of 4,4'-diaponeurosporenic acid, to form glycosyl-4,4'-diaponeurosporenoate. This is a step in the biosynthesis of staphyloxanthin, an orange pigment present in most staphylococci strains.</text>
</comment>
<evidence type="ECO:0000256" key="6">
    <source>
        <dbReference type="ARBA" id="ARBA00037281"/>
    </source>
</evidence>
<evidence type="ECO:0000256" key="3">
    <source>
        <dbReference type="ARBA" id="ARBA00022676"/>
    </source>
</evidence>
<comment type="pathway">
    <text evidence="7">Carotenoid biosynthesis; staphyloxanthin biosynthesis; staphyloxanthin from farnesyl diphosphate: step 4/5.</text>
</comment>
<comment type="subcellular location">
    <subcellularLocation>
        <location evidence="1">Cell membrane</location>
    </subcellularLocation>
</comment>
<dbReference type="InterPro" id="IPR029044">
    <property type="entry name" value="Nucleotide-diphossugar_trans"/>
</dbReference>
<keyword evidence="3" id="KW-0328">Glycosyltransferase</keyword>
<evidence type="ECO:0000256" key="4">
    <source>
        <dbReference type="ARBA" id="ARBA00022679"/>
    </source>
</evidence>
<evidence type="ECO:0000259" key="10">
    <source>
        <dbReference type="Pfam" id="PF00535"/>
    </source>
</evidence>
<dbReference type="RefSeq" id="WP_227562915.1">
    <property type="nucleotide sequence ID" value="NZ_CP101989.1"/>
</dbReference>
<accession>A0ABY5KCP4</accession>
<feature type="domain" description="Glycosyltransferase 2-like" evidence="10">
    <location>
        <begin position="22"/>
        <end position="132"/>
    </location>
</feature>
<gene>
    <name evidence="11" type="ORF">NP075_09240</name>
</gene>
<evidence type="ECO:0000256" key="1">
    <source>
        <dbReference type="ARBA" id="ARBA00004236"/>
    </source>
</evidence>